<organism evidence="2 3">
    <name type="scientific">Riccia fluitans</name>
    <dbReference type="NCBI Taxonomy" id="41844"/>
    <lineage>
        <taxon>Eukaryota</taxon>
        <taxon>Viridiplantae</taxon>
        <taxon>Streptophyta</taxon>
        <taxon>Embryophyta</taxon>
        <taxon>Marchantiophyta</taxon>
        <taxon>Marchantiopsida</taxon>
        <taxon>Marchantiidae</taxon>
        <taxon>Marchantiales</taxon>
        <taxon>Ricciaceae</taxon>
        <taxon>Riccia</taxon>
    </lineage>
</organism>
<evidence type="ECO:0000313" key="2">
    <source>
        <dbReference type="EMBL" id="KAL2630108.1"/>
    </source>
</evidence>
<reference evidence="2 3" key="1">
    <citation type="submission" date="2024-09" db="EMBL/GenBank/DDBJ databases">
        <title>Chromosome-scale assembly of Riccia fluitans.</title>
        <authorList>
            <person name="Paukszto L."/>
            <person name="Sawicki J."/>
            <person name="Karawczyk K."/>
            <person name="Piernik-Szablinska J."/>
            <person name="Szczecinska M."/>
            <person name="Mazdziarz M."/>
        </authorList>
    </citation>
    <scope>NUCLEOTIDE SEQUENCE [LARGE SCALE GENOMIC DNA]</scope>
    <source>
        <strain evidence="2">Rf_01</strain>
        <tissue evidence="2">Aerial parts of the thallus</tissue>
    </source>
</reference>
<feature type="compositionally biased region" description="Basic residues" evidence="1">
    <location>
        <begin position="24"/>
        <end position="38"/>
    </location>
</feature>
<dbReference type="AlphaFoldDB" id="A0ABD1YH43"/>
<protein>
    <submittedName>
        <fullName evidence="2">Uncharacterized protein</fullName>
    </submittedName>
</protein>
<proteinExistence type="predicted"/>
<feature type="region of interest" description="Disordered" evidence="1">
    <location>
        <begin position="1"/>
        <end position="50"/>
    </location>
</feature>
<sequence length="89" mass="10742">MIARDPNDTLSSSNEERANGPRGGSRRRLERGPRRKWQNLRVQPSVARNSHERIRLRWRRSDMLLMERRINTRKRQNIRPPMQRKVAKC</sequence>
<evidence type="ECO:0000313" key="3">
    <source>
        <dbReference type="Proteomes" id="UP001605036"/>
    </source>
</evidence>
<dbReference type="Proteomes" id="UP001605036">
    <property type="component" value="Unassembled WGS sequence"/>
</dbReference>
<gene>
    <name evidence="2" type="ORF">R1flu_014794</name>
</gene>
<keyword evidence="3" id="KW-1185">Reference proteome</keyword>
<accession>A0ABD1YH43</accession>
<comment type="caution">
    <text evidence="2">The sequence shown here is derived from an EMBL/GenBank/DDBJ whole genome shotgun (WGS) entry which is preliminary data.</text>
</comment>
<evidence type="ECO:0000256" key="1">
    <source>
        <dbReference type="SAM" id="MobiDB-lite"/>
    </source>
</evidence>
<dbReference type="EMBL" id="JBHFFA010000004">
    <property type="protein sequence ID" value="KAL2630108.1"/>
    <property type="molecule type" value="Genomic_DNA"/>
</dbReference>
<name>A0ABD1YH43_9MARC</name>